<comment type="catalytic activity">
    <reaction evidence="3">
        <text>biotin + L-lysyl-[protein] + ATP = N(6)-biotinyl-L-lysyl-[protein] + AMP + diphosphate + H(+)</text>
        <dbReference type="Rhea" id="RHEA:11756"/>
        <dbReference type="Rhea" id="RHEA-COMP:9752"/>
        <dbReference type="Rhea" id="RHEA-COMP:10505"/>
        <dbReference type="ChEBI" id="CHEBI:15378"/>
        <dbReference type="ChEBI" id="CHEBI:29969"/>
        <dbReference type="ChEBI" id="CHEBI:30616"/>
        <dbReference type="ChEBI" id="CHEBI:33019"/>
        <dbReference type="ChEBI" id="CHEBI:57586"/>
        <dbReference type="ChEBI" id="CHEBI:83144"/>
        <dbReference type="ChEBI" id="CHEBI:456215"/>
        <dbReference type="EC" id="6.3.4.15"/>
    </reaction>
</comment>
<keyword evidence="3" id="KW-0678">Repressor</keyword>
<dbReference type="STRING" id="157463.GCA_001047075_01356"/>
<keyword evidence="2 3" id="KW-0092">Biotin</keyword>
<dbReference type="GO" id="GO:0004077">
    <property type="term" value="F:biotin--[biotin carboxyl-carrier protein] ligase activity"/>
    <property type="evidence" value="ECO:0007669"/>
    <property type="project" value="UniProtKB-UniRule"/>
</dbReference>
<dbReference type="EC" id="6.3.4.15" evidence="3"/>
<dbReference type="Gene3D" id="2.30.30.100">
    <property type="match status" value="1"/>
</dbReference>
<dbReference type="GO" id="GO:0003677">
    <property type="term" value="F:DNA binding"/>
    <property type="evidence" value="ECO:0007669"/>
    <property type="project" value="UniProtKB-UniRule"/>
</dbReference>
<gene>
    <name evidence="3" type="primary">birA</name>
    <name evidence="5" type="ORF">FFIC_284900</name>
</gene>
<keyword evidence="6" id="KW-1185">Reference proteome</keyword>
<dbReference type="OrthoDB" id="9807064at2"/>
<dbReference type="InterPro" id="IPR045864">
    <property type="entry name" value="aa-tRNA-synth_II/BPL/LPL"/>
</dbReference>
<dbReference type="InterPro" id="IPR013196">
    <property type="entry name" value="HTH_11"/>
</dbReference>
<name>A0A0K8MIU5_9LACO</name>
<dbReference type="Gene3D" id="3.30.930.10">
    <property type="entry name" value="Bira Bifunctional Protein, Domain 2"/>
    <property type="match status" value="1"/>
</dbReference>
<feature type="binding site" evidence="3">
    <location>
        <position position="121"/>
    </location>
    <ligand>
        <name>biotin</name>
        <dbReference type="ChEBI" id="CHEBI:57586"/>
    </ligand>
</feature>
<sequence>MTTTKEKVLAQLLNQAGRYLSGDDLAQTLGLSRESVWKAIQSLKKDGHKIDSKKKTGYAYLTSQHLNRQTLIEWLSIYGLTDGDQVDLHFFDQINSTQTVAKDYIAQHPSLRPQVFVARQQGAGYGRQGRAFYSPKDRGLYVSVVFPVEPNNEINPSLLTTSAAVALVDGLETFFPTEPFQLKWVNDLILHGHKVGGVITEGVFDFESRQYSAIVVGFAINLLPGDYPSEIENKAQSILTTENREINVDFNLLLTQLLQNLVKMFLTYQSGGYLSRYRQLSLLIQQVVTVQVGTKILTGTVTDISDQGGLVLKLANTGQSEVLYAGEVTKVKLFENLNL</sequence>
<protein>
    <recommendedName>
        <fullName evidence="3">Bifunctional ligase/repressor BirA</fullName>
    </recommendedName>
    <alternativeName>
        <fullName evidence="3">Biotin--[acetyl-CoA-carboxylase] ligase</fullName>
        <ecNumber evidence="3">6.3.4.15</ecNumber>
    </alternativeName>
    <alternativeName>
        <fullName evidence="3">Biotin--protein ligase</fullName>
    </alternativeName>
    <alternativeName>
        <fullName evidence="3">Biotin-[acetyl-CoA carboxylase] synthetase</fullName>
    </alternativeName>
</protein>
<keyword evidence="3" id="KW-0805">Transcription regulation</keyword>
<keyword evidence="1 3" id="KW-0436">Ligase</keyword>
<dbReference type="AlphaFoldDB" id="A0A0K8MIU5"/>
<dbReference type="Pfam" id="PF08279">
    <property type="entry name" value="HTH_11"/>
    <property type="match status" value="1"/>
</dbReference>
<dbReference type="InterPro" id="IPR004408">
    <property type="entry name" value="Biotin_CoA_COase_ligase"/>
</dbReference>
<feature type="DNA-binding region" description="H-T-H motif" evidence="3">
    <location>
        <begin position="22"/>
        <end position="41"/>
    </location>
</feature>
<feature type="binding site" evidence="3">
    <location>
        <position position="194"/>
    </location>
    <ligand>
        <name>biotin</name>
        <dbReference type="ChEBI" id="CHEBI:57586"/>
    </ligand>
</feature>
<dbReference type="GO" id="GO:0006355">
    <property type="term" value="P:regulation of DNA-templated transcription"/>
    <property type="evidence" value="ECO:0007669"/>
    <property type="project" value="UniProtKB-UniRule"/>
</dbReference>
<evidence type="ECO:0000313" key="5">
    <source>
        <dbReference type="EMBL" id="GAP00472.1"/>
    </source>
</evidence>
<dbReference type="InterPro" id="IPR036390">
    <property type="entry name" value="WH_DNA-bd_sf"/>
</dbReference>
<evidence type="ECO:0000313" key="6">
    <source>
        <dbReference type="Proteomes" id="UP000253891"/>
    </source>
</evidence>
<dbReference type="GO" id="GO:0009249">
    <property type="term" value="P:protein lipoylation"/>
    <property type="evidence" value="ECO:0007669"/>
    <property type="project" value="UniProtKB-ARBA"/>
</dbReference>
<dbReference type="SUPFAM" id="SSF46785">
    <property type="entry name" value="Winged helix' DNA-binding domain"/>
    <property type="match status" value="1"/>
</dbReference>
<proteinExistence type="inferred from homology"/>
<dbReference type="HAMAP" id="MF_00978">
    <property type="entry name" value="Bifunct_BirA"/>
    <property type="match status" value="1"/>
</dbReference>
<dbReference type="PANTHER" id="PTHR12835:SF5">
    <property type="entry name" value="BIOTIN--PROTEIN LIGASE"/>
    <property type="match status" value="1"/>
</dbReference>
<dbReference type="EMBL" id="DF968005">
    <property type="protein sequence ID" value="GAP00472.1"/>
    <property type="molecule type" value="Genomic_DNA"/>
</dbReference>
<evidence type="ECO:0000256" key="3">
    <source>
        <dbReference type="HAMAP-Rule" id="MF_00978"/>
    </source>
</evidence>
<dbReference type="InterPro" id="IPR030855">
    <property type="entry name" value="Bifunct_BirA"/>
</dbReference>
<reference evidence="5 6" key="1">
    <citation type="journal article" date="2015" name="BMC Genomics">
        <title>Comparative genomics of Fructobacillus spp. and Leuconostoc spp. reveals niche-specific evolution of Fructobacillus spp.</title>
        <authorList>
            <person name="Endo A."/>
            <person name="Tanizawa Y."/>
            <person name="Tanaka N."/>
            <person name="Maeno S."/>
            <person name="Kumar H."/>
            <person name="Shiwa Y."/>
            <person name="Okada S."/>
            <person name="Yoshikawa H."/>
            <person name="Dicks L."/>
            <person name="Nakagawa J."/>
            <person name="Arita M."/>
        </authorList>
    </citation>
    <scope>NUCLEOTIDE SEQUENCE [LARGE SCALE GENOMIC DNA]</scope>
    <source>
        <strain evidence="5 6">JCM 12225</strain>
    </source>
</reference>
<keyword evidence="3" id="KW-0547">Nucleotide-binding</keyword>
<dbReference type="InterPro" id="IPR036388">
    <property type="entry name" value="WH-like_DNA-bd_sf"/>
</dbReference>
<evidence type="ECO:0000256" key="2">
    <source>
        <dbReference type="ARBA" id="ARBA00023267"/>
    </source>
</evidence>
<dbReference type="PANTHER" id="PTHR12835">
    <property type="entry name" value="BIOTIN PROTEIN LIGASE"/>
    <property type="match status" value="1"/>
</dbReference>
<dbReference type="GO" id="GO:0016740">
    <property type="term" value="F:transferase activity"/>
    <property type="evidence" value="ECO:0007669"/>
    <property type="project" value="UniProtKB-ARBA"/>
</dbReference>
<accession>A0A0K8MIU5</accession>
<dbReference type="NCBIfam" id="TIGR00121">
    <property type="entry name" value="birA_ligase"/>
    <property type="match status" value="1"/>
</dbReference>
<dbReference type="InterPro" id="IPR003142">
    <property type="entry name" value="BPL_C"/>
</dbReference>
<evidence type="ECO:0000259" key="4">
    <source>
        <dbReference type="PROSITE" id="PS51733"/>
    </source>
</evidence>
<keyword evidence="3" id="KW-0804">Transcription</keyword>
<dbReference type="InterPro" id="IPR004143">
    <property type="entry name" value="BPL_LPL_catalytic"/>
</dbReference>
<dbReference type="Pfam" id="PF03099">
    <property type="entry name" value="BPL_LplA_LipB"/>
    <property type="match status" value="1"/>
</dbReference>
<dbReference type="RefSeq" id="WP_061993762.1">
    <property type="nucleotide sequence ID" value="NZ_DF968005.1"/>
</dbReference>
<comment type="function">
    <text evidence="3">Acts both as a biotin--[acetyl-CoA-carboxylase] ligase and a repressor.</text>
</comment>
<dbReference type="PROSITE" id="PS51733">
    <property type="entry name" value="BPL_LPL_CATALYTIC"/>
    <property type="match status" value="1"/>
</dbReference>
<keyword evidence="3" id="KW-0067">ATP-binding</keyword>
<evidence type="ECO:0000256" key="1">
    <source>
        <dbReference type="ARBA" id="ARBA00022598"/>
    </source>
</evidence>
<organism evidence="5 6">
    <name type="scientific">Fructobacillus ficulneus</name>
    <dbReference type="NCBI Taxonomy" id="157463"/>
    <lineage>
        <taxon>Bacteria</taxon>
        <taxon>Bacillati</taxon>
        <taxon>Bacillota</taxon>
        <taxon>Bacilli</taxon>
        <taxon>Lactobacillales</taxon>
        <taxon>Lactobacillaceae</taxon>
        <taxon>Fructobacillus</taxon>
    </lineage>
</organism>
<comment type="similarity">
    <text evidence="3">Belongs to the biotin--protein ligase family.</text>
</comment>
<dbReference type="SUPFAM" id="SSF55681">
    <property type="entry name" value="Class II aaRS and biotin synthetases"/>
    <property type="match status" value="1"/>
</dbReference>
<dbReference type="Gene3D" id="1.10.10.10">
    <property type="entry name" value="Winged helix-like DNA-binding domain superfamily/Winged helix DNA-binding domain"/>
    <property type="match status" value="1"/>
</dbReference>
<dbReference type="Proteomes" id="UP000253891">
    <property type="component" value="Unassembled WGS sequence"/>
</dbReference>
<feature type="domain" description="BPL/LPL catalytic" evidence="4">
    <location>
        <begin position="83"/>
        <end position="269"/>
    </location>
</feature>
<keyword evidence="3" id="KW-0238">DNA-binding</keyword>
<dbReference type="GO" id="GO:0005737">
    <property type="term" value="C:cytoplasm"/>
    <property type="evidence" value="ECO:0007669"/>
    <property type="project" value="TreeGrafter"/>
</dbReference>
<dbReference type="GO" id="GO:0005524">
    <property type="term" value="F:ATP binding"/>
    <property type="evidence" value="ECO:0007669"/>
    <property type="project" value="UniProtKB-UniRule"/>
</dbReference>
<dbReference type="Pfam" id="PF02237">
    <property type="entry name" value="BPL_C"/>
    <property type="match status" value="1"/>
</dbReference>
<comment type="caution">
    <text evidence="3">Lacks conserved residue(s) required for the propagation of feature annotation.</text>
</comment>